<protein>
    <submittedName>
        <fullName evidence="3">Hypothetical_protein</fullName>
    </submittedName>
</protein>
<comment type="caution">
    <text evidence="2">The sequence shown here is derived from an EMBL/GenBank/DDBJ whole genome shotgun (WGS) entry which is preliminary data.</text>
</comment>
<evidence type="ECO:0000313" key="4">
    <source>
        <dbReference type="Proteomes" id="UP001642409"/>
    </source>
</evidence>
<evidence type="ECO:0000313" key="3">
    <source>
        <dbReference type="EMBL" id="CAL5977576.1"/>
    </source>
</evidence>
<dbReference type="EMBL" id="CATOUU010000171">
    <property type="protein sequence ID" value="CAI9919159.1"/>
    <property type="molecule type" value="Genomic_DNA"/>
</dbReference>
<keyword evidence="1" id="KW-0175">Coiled coil</keyword>
<dbReference type="AlphaFoldDB" id="A0AA86NG82"/>
<reference evidence="2" key="1">
    <citation type="submission" date="2023-06" db="EMBL/GenBank/DDBJ databases">
        <authorList>
            <person name="Kurt Z."/>
        </authorList>
    </citation>
    <scope>NUCLEOTIDE SEQUENCE</scope>
</reference>
<gene>
    <name evidence="3" type="ORF">HINF_LOCUS4368</name>
    <name evidence="2" type="ORF">HINF_LOCUS6804</name>
</gene>
<accession>A0AA86NG82</accession>
<organism evidence="2">
    <name type="scientific">Hexamita inflata</name>
    <dbReference type="NCBI Taxonomy" id="28002"/>
    <lineage>
        <taxon>Eukaryota</taxon>
        <taxon>Metamonada</taxon>
        <taxon>Diplomonadida</taxon>
        <taxon>Hexamitidae</taxon>
        <taxon>Hexamitinae</taxon>
        <taxon>Hexamita</taxon>
    </lineage>
</organism>
<keyword evidence="4" id="KW-1185">Reference proteome</keyword>
<dbReference type="Proteomes" id="UP001642409">
    <property type="component" value="Unassembled WGS sequence"/>
</dbReference>
<evidence type="ECO:0000313" key="2">
    <source>
        <dbReference type="EMBL" id="CAI9919159.1"/>
    </source>
</evidence>
<name>A0AA86NG82_9EUKA</name>
<proteinExistence type="predicted"/>
<reference evidence="3 4" key="2">
    <citation type="submission" date="2024-07" db="EMBL/GenBank/DDBJ databases">
        <authorList>
            <person name="Akdeniz Z."/>
        </authorList>
    </citation>
    <scope>NUCLEOTIDE SEQUENCE [LARGE SCALE GENOMIC DNA]</scope>
</reference>
<sequence>MNTPTLKDVSSITTSLRQKIKIIALQHEAINNLIQENQNVVFENKRLKEELLDCQNRAHDDLLERDRTISKLIQKINVLEQKHQQITIQQVPKSSNDMNYLLDDMLAQLEAKNEKSRLPQFEEIQSQIETKSQKSSSKIESKLESKIIAEPKLSQEPKTSEAVKTKVEQSLQNVKRQIQVEREATPLSNAPVKINKVCKIANLDKNILEVFKKASVSEGVEPGIIELLNIKQWTQAQLLTLLLPLSHIQSEYDNINCVDLVVNVFTENPELFIQVLQATPTCSCYTTTFQQLISMDYVQRKANEETRITQLIQQLVNCIADIDYGSNVNSMQVSVGQVLQSFINPVTESRGQVIECLIKQLFILQISEIFDVDSDQYMLNYINSLLSQYDTYLQKNLRFCALMEKYLIFFVQSGGQLSPDIISRLISVVMHLSADQQFQSITRLTVELICSVNIFTSESIQVLKNAAQSNFISTTNNIALLQVNTKQYTDLLFYLISQISSQSHFDHFCTTFESISDPQLLLELAKLNLHFNSSVSGFVLFSKTFTACDNQLKQLFNPSVQIRSVQVYSARIPIQTRFQAVEGAENAFNEYVQEGENVNFIVWLVLILSMNAKLKGETVMNLKVCLNKILNDEDLIYAVLDIWGMLKQCGAEIFKALTKQKGLKINLEKFAVMMLQKDKSAELIEAVRESALYKQLGPESALKQMIE</sequence>
<feature type="coiled-coil region" evidence="1">
    <location>
        <begin position="30"/>
        <end position="89"/>
    </location>
</feature>
<evidence type="ECO:0000256" key="1">
    <source>
        <dbReference type="SAM" id="Coils"/>
    </source>
</evidence>
<dbReference type="EMBL" id="CAXDID020000008">
    <property type="protein sequence ID" value="CAL5977576.1"/>
    <property type="molecule type" value="Genomic_DNA"/>
</dbReference>